<evidence type="ECO:0000313" key="2">
    <source>
        <dbReference type="EMBL" id="QXI26406.1"/>
    </source>
</evidence>
<feature type="transmembrane region" description="Helical" evidence="1">
    <location>
        <begin position="42"/>
        <end position="65"/>
    </location>
</feature>
<organism evidence="2 3">
    <name type="scientific">Pseudomonas vanderleydeniana</name>
    <dbReference type="NCBI Taxonomy" id="2745495"/>
    <lineage>
        <taxon>Bacteria</taxon>
        <taxon>Pseudomonadati</taxon>
        <taxon>Pseudomonadota</taxon>
        <taxon>Gammaproteobacteria</taxon>
        <taxon>Pseudomonadales</taxon>
        <taxon>Pseudomonadaceae</taxon>
        <taxon>Pseudomonas</taxon>
    </lineage>
</organism>
<keyword evidence="1" id="KW-0812">Transmembrane</keyword>
<reference evidence="2 3" key="2">
    <citation type="journal article" date="2021" name="Microorganisms">
        <title>The Ever-Expanding Pseudomonas Genus: Description of 43 New Species and Partition of the Pseudomonas putida Group.</title>
        <authorList>
            <person name="Girard L."/>
            <person name="Lood C."/>
            <person name="Hofte M."/>
            <person name="Vandamme P."/>
            <person name="Rokni-Zadeh H."/>
            <person name="van Noort V."/>
            <person name="Lavigne R."/>
            <person name="De Mot R."/>
        </authorList>
    </citation>
    <scope>NUCLEOTIDE SEQUENCE [LARGE SCALE GENOMIC DNA]</scope>
    <source>
        <strain evidence="2 3">RW8P3</strain>
    </source>
</reference>
<dbReference type="AlphaFoldDB" id="A0A9E6PH06"/>
<protein>
    <submittedName>
        <fullName evidence="2">Uncharacterized protein</fullName>
    </submittedName>
</protein>
<dbReference type="KEGG" id="pvw:HU752_020995"/>
<sequence length="67" mass="7378">MANLASKTDITRGQITPNEDIAQLLAAVASLEAKLERLCETLTWHCFIIIAAWTVCLIAGIKYMLNT</sequence>
<keyword evidence="1" id="KW-1133">Transmembrane helix</keyword>
<dbReference type="EMBL" id="CP077093">
    <property type="protein sequence ID" value="QXI26406.1"/>
    <property type="molecule type" value="Genomic_DNA"/>
</dbReference>
<name>A0A9E6PH06_9PSED</name>
<keyword evidence="3" id="KW-1185">Reference proteome</keyword>
<evidence type="ECO:0000256" key="1">
    <source>
        <dbReference type="SAM" id="Phobius"/>
    </source>
</evidence>
<evidence type="ECO:0000313" key="3">
    <source>
        <dbReference type="Proteomes" id="UP000634530"/>
    </source>
</evidence>
<accession>A0A9E6PH06</accession>
<proteinExistence type="predicted"/>
<dbReference type="Proteomes" id="UP000634530">
    <property type="component" value="Chromosome"/>
</dbReference>
<gene>
    <name evidence="2" type="ORF">HU752_020995</name>
</gene>
<dbReference type="RefSeq" id="WP_186675800.1">
    <property type="nucleotide sequence ID" value="NZ_CP077093.1"/>
</dbReference>
<keyword evidence="1" id="KW-0472">Membrane</keyword>
<reference evidence="2 3" key="1">
    <citation type="journal article" date="2020" name="Microorganisms">
        <title>Reliable Identification of Environmental Pseudomonas Isolates Using the rpoD Gene.</title>
        <authorList>
            <consortium name="The Broad Institute Genome Sequencing Platform"/>
            <person name="Girard L."/>
            <person name="Lood C."/>
            <person name="Rokni-Zadeh H."/>
            <person name="van Noort V."/>
            <person name="Lavigne R."/>
            <person name="De Mot R."/>
        </authorList>
    </citation>
    <scope>NUCLEOTIDE SEQUENCE [LARGE SCALE GENOMIC DNA]</scope>
    <source>
        <strain evidence="2 3">RW8P3</strain>
    </source>
</reference>